<sequence>MDKWEVYMEIYQLLKQGFSKVAVAKKLNISRTTLYHYLQRSPEEMTRWLASTKQRQRKLDPYRDMILQWIQKHPDISASQIQD</sequence>
<keyword evidence="3" id="KW-1185">Reference proteome</keyword>
<comment type="caution">
    <text evidence="2">The sequence shown here is derived from an EMBL/GenBank/DDBJ whole genome shotgun (WGS) entry which is preliminary data.</text>
</comment>
<dbReference type="RefSeq" id="WP_212388558.1">
    <property type="nucleotide sequence ID" value="NZ_JAGUQN010000051.1"/>
</dbReference>
<protein>
    <submittedName>
        <fullName evidence="2">Helix-turn-helix domain-containing protein</fullName>
    </submittedName>
</protein>
<dbReference type="SUPFAM" id="SSF46689">
    <property type="entry name" value="Homeodomain-like"/>
    <property type="match status" value="1"/>
</dbReference>
<dbReference type="Gene3D" id="1.10.10.60">
    <property type="entry name" value="Homeodomain-like"/>
    <property type="match status" value="1"/>
</dbReference>
<dbReference type="InterPro" id="IPR006120">
    <property type="entry name" value="Resolvase_HTH_dom"/>
</dbReference>
<evidence type="ECO:0000259" key="1">
    <source>
        <dbReference type="PROSITE" id="PS50531"/>
    </source>
</evidence>
<gene>
    <name evidence="2" type="ORF">PNH38_18150</name>
</gene>
<evidence type="ECO:0000313" key="3">
    <source>
        <dbReference type="Proteomes" id="UP001213979"/>
    </source>
</evidence>
<proteinExistence type="predicted"/>
<dbReference type="EMBL" id="JAQOTG010000041">
    <property type="protein sequence ID" value="MDE8565755.1"/>
    <property type="molecule type" value="Genomic_DNA"/>
</dbReference>
<organism evidence="2 3">
    <name type="scientific">Anoxybacteroides rupiense</name>
    <dbReference type="NCBI Taxonomy" id="311460"/>
    <lineage>
        <taxon>Bacteria</taxon>
        <taxon>Bacillati</taxon>
        <taxon>Bacillota</taxon>
        <taxon>Bacilli</taxon>
        <taxon>Bacillales</taxon>
        <taxon>Anoxybacillaceae</taxon>
        <taxon>Anoxybacteroides</taxon>
    </lineage>
</organism>
<reference evidence="2 3" key="1">
    <citation type="submission" date="2023-01" db="EMBL/GenBank/DDBJ databases">
        <title>Genome-based reclassification of Anoxybacillus geothermalis as a later heterotypic synonym of Anoxybacillus rupiensis.</title>
        <authorList>
            <person name="Inan Bektas K."/>
            <person name="Canakci S."/>
            <person name="Belduz A.A."/>
            <person name="Guler H.H."/>
        </authorList>
    </citation>
    <scope>NUCLEOTIDE SEQUENCE [LARGE SCALE GENOMIC DNA]</scope>
    <source>
        <strain evidence="2 3">DSM 17127</strain>
    </source>
</reference>
<evidence type="ECO:0000313" key="2">
    <source>
        <dbReference type="EMBL" id="MDE8565755.1"/>
    </source>
</evidence>
<dbReference type="InterPro" id="IPR017894">
    <property type="entry name" value="HTH_IS21_transposase_type"/>
</dbReference>
<feature type="domain" description="HTH IS21-type" evidence="1">
    <location>
        <begin position="5"/>
        <end position="70"/>
    </location>
</feature>
<dbReference type="PROSITE" id="PS50531">
    <property type="entry name" value="HTH_IS21"/>
    <property type="match status" value="1"/>
</dbReference>
<dbReference type="Pfam" id="PF02796">
    <property type="entry name" value="HTH_7"/>
    <property type="match status" value="1"/>
</dbReference>
<accession>A0ABT5W8V0</accession>
<dbReference type="Proteomes" id="UP001213979">
    <property type="component" value="Unassembled WGS sequence"/>
</dbReference>
<name>A0ABT5W8V0_9BACL</name>
<dbReference type="InterPro" id="IPR009057">
    <property type="entry name" value="Homeodomain-like_sf"/>
</dbReference>